<protein>
    <submittedName>
        <fullName evidence="2">Uncharacterized protein</fullName>
    </submittedName>
</protein>
<reference evidence="2 3" key="1">
    <citation type="submission" date="2024-02" db="EMBL/GenBank/DDBJ databases">
        <title>De novo assembly and annotation of 12 fungi associated with fruit tree decline syndrome in Ontario, Canada.</title>
        <authorList>
            <person name="Sulman M."/>
            <person name="Ellouze W."/>
            <person name="Ilyukhin E."/>
        </authorList>
    </citation>
    <scope>NUCLEOTIDE SEQUENCE [LARGE SCALE GENOMIC DNA]</scope>
    <source>
        <strain evidence="2 3">M11/M66-122</strain>
    </source>
</reference>
<keyword evidence="3" id="KW-1185">Reference proteome</keyword>
<sequence length="95" mass="10412">MEGPPPQPPRLHAGVDVAQEETRGFLGAQPSLPLLGRVYRFHVDQEQERLALPYFRPPRPAPPPLNHERAPAPGLGALVRTAPTRQRSAVLRGEG</sequence>
<evidence type="ECO:0000256" key="1">
    <source>
        <dbReference type="SAM" id="MobiDB-lite"/>
    </source>
</evidence>
<name>A0AAN9YSK0_9PEZI</name>
<evidence type="ECO:0000313" key="3">
    <source>
        <dbReference type="Proteomes" id="UP001320420"/>
    </source>
</evidence>
<evidence type="ECO:0000313" key="2">
    <source>
        <dbReference type="EMBL" id="KAK7755766.1"/>
    </source>
</evidence>
<organism evidence="2 3">
    <name type="scientific">Diatrype stigma</name>
    <dbReference type="NCBI Taxonomy" id="117547"/>
    <lineage>
        <taxon>Eukaryota</taxon>
        <taxon>Fungi</taxon>
        <taxon>Dikarya</taxon>
        <taxon>Ascomycota</taxon>
        <taxon>Pezizomycotina</taxon>
        <taxon>Sordariomycetes</taxon>
        <taxon>Xylariomycetidae</taxon>
        <taxon>Xylariales</taxon>
        <taxon>Diatrypaceae</taxon>
        <taxon>Diatrype</taxon>
    </lineage>
</organism>
<proteinExistence type="predicted"/>
<gene>
    <name evidence="2" type="ORF">SLS62_002379</name>
</gene>
<dbReference type="EMBL" id="JAKJXP020000011">
    <property type="protein sequence ID" value="KAK7755766.1"/>
    <property type="molecule type" value="Genomic_DNA"/>
</dbReference>
<comment type="caution">
    <text evidence="2">The sequence shown here is derived from an EMBL/GenBank/DDBJ whole genome shotgun (WGS) entry which is preliminary data.</text>
</comment>
<feature type="region of interest" description="Disordered" evidence="1">
    <location>
        <begin position="54"/>
        <end position="77"/>
    </location>
</feature>
<dbReference type="Proteomes" id="UP001320420">
    <property type="component" value="Unassembled WGS sequence"/>
</dbReference>
<dbReference type="AlphaFoldDB" id="A0AAN9YSK0"/>
<accession>A0AAN9YSK0</accession>
<feature type="compositionally biased region" description="Pro residues" evidence="1">
    <location>
        <begin position="55"/>
        <end position="65"/>
    </location>
</feature>